<gene>
    <name evidence="1" type="ORF">AtDm6_0923</name>
</gene>
<sequence>MDKSHCSVTLQYTKNGGFLRLVAFPADSDRNRLDVAEV</sequence>
<dbReference type="EMBL" id="JOKM01000021">
    <property type="protein sequence ID" value="KGB25242.1"/>
    <property type="molecule type" value="Genomic_DNA"/>
</dbReference>
<accession>A0A094YV29</accession>
<dbReference type="PATRIC" id="fig|104102.7.peg.917"/>
<comment type="caution">
    <text evidence="1">The sequence shown here is derived from an EMBL/GenBank/DDBJ whole genome shotgun (WGS) entry which is preliminary data.</text>
</comment>
<evidence type="ECO:0000313" key="1">
    <source>
        <dbReference type="EMBL" id="KGB25242.1"/>
    </source>
</evidence>
<evidence type="ECO:0000313" key="2">
    <source>
        <dbReference type="Proteomes" id="UP000029448"/>
    </source>
</evidence>
<keyword evidence="2" id="KW-1185">Reference proteome</keyword>
<dbReference type="AlphaFoldDB" id="A0A094YV29"/>
<protein>
    <submittedName>
        <fullName evidence="1">Uncharacterized protein</fullName>
    </submittedName>
</protein>
<reference evidence="1 2" key="1">
    <citation type="submission" date="2014-06" db="EMBL/GenBank/DDBJ databases">
        <title>Functional and comparative genomic analyses of the Drosophila gut microbiota identify candidate symbiosis factors.</title>
        <authorList>
            <person name="Newell P.D."/>
            <person name="Chaston J.M."/>
            <person name="Douglas A.E."/>
        </authorList>
    </citation>
    <scope>NUCLEOTIDE SEQUENCE [LARGE SCALE GENOMIC DNA]</scope>
    <source>
        <strain evidence="1 2">DmCS_006</strain>
    </source>
</reference>
<organism evidence="1 2">
    <name type="scientific">Acetobacter tropicalis</name>
    <dbReference type="NCBI Taxonomy" id="104102"/>
    <lineage>
        <taxon>Bacteria</taxon>
        <taxon>Pseudomonadati</taxon>
        <taxon>Pseudomonadota</taxon>
        <taxon>Alphaproteobacteria</taxon>
        <taxon>Acetobacterales</taxon>
        <taxon>Acetobacteraceae</taxon>
        <taxon>Acetobacter</taxon>
    </lineage>
</organism>
<dbReference type="Proteomes" id="UP000029448">
    <property type="component" value="Unassembled WGS sequence"/>
</dbReference>
<name>A0A094YV29_9PROT</name>
<proteinExistence type="predicted"/>